<evidence type="ECO:0000256" key="1">
    <source>
        <dbReference type="SAM" id="Phobius"/>
    </source>
</evidence>
<dbReference type="Gene3D" id="3.30.70.270">
    <property type="match status" value="1"/>
</dbReference>
<accession>A0A9X4AIE8</accession>
<feature type="transmembrane region" description="Helical" evidence="1">
    <location>
        <begin position="161"/>
        <end position="187"/>
    </location>
</feature>
<dbReference type="PROSITE" id="PS50887">
    <property type="entry name" value="GGDEF"/>
    <property type="match status" value="1"/>
</dbReference>
<dbReference type="PANTHER" id="PTHR33121">
    <property type="entry name" value="CYCLIC DI-GMP PHOSPHODIESTERASE PDEF"/>
    <property type="match status" value="1"/>
</dbReference>
<dbReference type="AlphaFoldDB" id="A0A9X4AIE8"/>
<keyword evidence="1" id="KW-0812">Transmembrane</keyword>
<dbReference type="RefSeq" id="WP_259867738.1">
    <property type="nucleotide sequence ID" value="NZ_JAMQJZ010000008.1"/>
</dbReference>
<dbReference type="Proteomes" id="UP001145072">
    <property type="component" value="Unassembled WGS sequence"/>
</dbReference>
<feature type="transmembrane region" description="Helical" evidence="1">
    <location>
        <begin position="64"/>
        <end position="86"/>
    </location>
</feature>
<evidence type="ECO:0000313" key="4">
    <source>
        <dbReference type="EMBL" id="MDC3421087.1"/>
    </source>
</evidence>
<keyword evidence="1" id="KW-1133">Transmembrane helix</keyword>
<organism evidence="4 5">
    <name type="scientific">Aquibacillus koreensis</name>
    <dbReference type="NCBI Taxonomy" id="279446"/>
    <lineage>
        <taxon>Bacteria</taxon>
        <taxon>Bacillati</taxon>
        <taxon>Bacillota</taxon>
        <taxon>Bacilli</taxon>
        <taxon>Bacillales</taxon>
        <taxon>Bacillaceae</taxon>
        <taxon>Aquibacillus</taxon>
    </lineage>
</organism>
<evidence type="ECO:0000313" key="5">
    <source>
        <dbReference type="Proteomes" id="UP001145072"/>
    </source>
</evidence>
<keyword evidence="1" id="KW-0472">Membrane</keyword>
<sequence length="751" mass="86575">MLIKKTIFLFLLVTSIIYIGWIGIFNDQLLMRGLLASVLPIIVGSLSFVWLYKAFRHTLNKQRYFWLMLSIGVLFFIVSNATWVHTQITEGADAYTKLSFLFWLLAYFFYLIAMFYKTTVIQTSIANGSYVFTFFVFMAFGTSITLHYFSKTVLVATDYSFPVTAITLAYPLISLGIMYVMSCLLYLSRYSREKKVIGMIFLAFLFQVTADFYYLFQILHDTYQPGSLVDYIWLVSLFVLGLTGKVSAQLDNKKIEREYVKKEKQTYFPYIAVLIQIILVVQEYLWQLNALSAGLIITFLMILGRQLYILQKNKKLVYQYRHLAYHDTLTGMKNRTSFINELNDVMDHAKETNRPVALLLMDLDRFKNVNDTLGHYVGDRILQAASERLNKYLPNDYLMKYRIGGDEFVIVLPDITQDECEKSAQSILDIFSKPFIIDHHEITITPSIGISMYPYNGKNSEILLKYADAAMYLAKEKGKNRYQFFNTELNDVVNRRMTLEVELRKAMELQQVSLHYQPKFSLKENRLVGMEALLRWDHPVLGSVSPAEFIPIAEETGQINAIGEWVIKTACKQNKIWYDQGHRLCVSVNVSARQLEQFDFVRMVKSALLETGLSPAYLELEITESIMQNTTESTEVLQSIKEYGVKTSLDDFGTGYSSLYILKELPIDAIKIDKSFIDNMEDATNLSIIKTIIDIGLNLNLQVVAEGIEHAYQIEYLRGFNCGYGQGYFFSEPVPADKFEEKLKLDLLLKQ</sequence>
<feature type="transmembrane region" description="Helical" evidence="1">
    <location>
        <begin position="128"/>
        <end position="149"/>
    </location>
</feature>
<feature type="transmembrane region" description="Helical" evidence="1">
    <location>
        <begin position="228"/>
        <end position="246"/>
    </location>
</feature>
<feature type="transmembrane region" description="Helical" evidence="1">
    <location>
        <begin position="196"/>
        <end position="216"/>
    </location>
</feature>
<dbReference type="SUPFAM" id="SSF141868">
    <property type="entry name" value="EAL domain-like"/>
    <property type="match status" value="1"/>
</dbReference>
<dbReference type="InterPro" id="IPR029787">
    <property type="entry name" value="Nucleotide_cyclase"/>
</dbReference>
<protein>
    <submittedName>
        <fullName evidence="4">EAL domain-containing protein</fullName>
    </submittedName>
</protein>
<name>A0A9X4AIE8_9BACI</name>
<dbReference type="NCBIfam" id="TIGR00254">
    <property type="entry name" value="GGDEF"/>
    <property type="match status" value="1"/>
</dbReference>
<gene>
    <name evidence="4" type="ORF">NC661_11975</name>
</gene>
<comment type="caution">
    <text evidence="4">The sequence shown here is derived from an EMBL/GenBank/DDBJ whole genome shotgun (WGS) entry which is preliminary data.</text>
</comment>
<dbReference type="InterPro" id="IPR001633">
    <property type="entry name" value="EAL_dom"/>
</dbReference>
<proteinExistence type="predicted"/>
<dbReference type="CDD" id="cd01948">
    <property type="entry name" value="EAL"/>
    <property type="match status" value="1"/>
</dbReference>
<dbReference type="InterPro" id="IPR035919">
    <property type="entry name" value="EAL_sf"/>
</dbReference>
<dbReference type="Gene3D" id="3.20.20.450">
    <property type="entry name" value="EAL domain"/>
    <property type="match status" value="1"/>
</dbReference>
<dbReference type="PROSITE" id="PS50883">
    <property type="entry name" value="EAL"/>
    <property type="match status" value="1"/>
</dbReference>
<dbReference type="InterPro" id="IPR043128">
    <property type="entry name" value="Rev_trsase/Diguanyl_cyclase"/>
</dbReference>
<dbReference type="Pfam" id="PF00563">
    <property type="entry name" value="EAL"/>
    <property type="match status" value="1"/>
</dbReference>
<reference evidence="4" key="1">
    <citation type="submission" date="2022-06" db="EMBL/GenBank/DDBJ databases">
        <title>Aquibacillus sp. a new bacterium isolated from soil saline samples.</title>
        <authorList>
            <person name="Galisteo C."/>
            <person name="De La Haba R."/>
            <person name="Sanchez-Porro C."/>
            <person name="Ventosa A."/>
        </authorList>
    </citation>
    <scope>NUCLEOTIDE SEQUENCE</scope>
    <source>
        <strain evidence="4">JCM 12387</strain>
    </source>
</reference>
<feature type="domain" description="EAL" evidence="2">
    <location>
        <begin position="496"/>
        <end position="747"/>
    </location>
</feature>
<dbReference type="InterPro" id="IPR050706">
    <property type="entry name" value="Cyclic-di-GMP_PDE-like"/>
</dbReference>
<feature type="transmembrane region" description="Helical" evidence="1">
    <location>
        <begin position="98"/>
        <end position="116"/>
    </location>
</feature>
<dbReference type="Pfam" id="PF00990">
    <property type="entry name" value="GGDEF"/>
    <property type="match status" value="1"/>
</dbReference>
<feature type="transmembrane region" description="Helical" evidence="1">
    <location>
        <begin position="267"/>
        <end position="285"/>
    </location>
</feature>
<feature type="domain" description="GGDEF" evidence="3">
    <location>
        <begin position="354"/>
        <end position="487"/>
    </location>
</feature>
<feature type="transmembrane region" description="Helical" evidence="1">
    <location>
        <begin position="291"/>
        <end position="310"/>
    </location>
</feature>
<feature type="transmembrane region" description="Helical" evidence="1">
    <location>
        <begin position="30"/>
        <end position="52"/>
    </location>
</feature>
<evidence type="ECO:0000259" key="3">
    <source>
        <dbReference type="PROSITE" id="PS50887"/>
    </source>
</evidence>
<dbReference type="SUPFAM" id="SSF55073">
    <property type="entry name" value="Nucleotide cyclase"/>
    <property type="match status" value="1"/>
</dbReference>
<dbReference type="CDD" id="cd01949">
    <property type="entry name" value="GGDEF"/>
    <property type="match status" value="1"/>
</dbReference>
<dbReference type="SMART" id="SM00267">
    <property type="entry name" value="GGDEF"/>
    <property type="match status" value="1"/>
</dbReference>
<dbReference type="SMART" id="SM00052">
    <property type="entry name" value="EAL"/>
    <property type="match status" value="1"/>
</dbReference>
<dbReference type="InterPro" id="IPR000160">
    <property type="entry name" value="GGDEF_dom"/>
</dbReference>
<keyword evidence="5" id="KW-1185">Reference proteome</keyword>
<dbReference type="GO" id="GO:0071111">
    <property type="term" value="F:cyclic-guanylate-specific phosphodiesterase activity"/>
    <property type="evidence" value="ECO:0007669"/>
    <property type="project" value="InterPro"/>
</dbReference>
<feature type="transmembrane region" description="Helical" evidence="1">
    <location>
        <begin position="7"/>
        <end position="24"/>
    </location>
</feature>
<dbReference type="FunFam" id="3.30.70.270:FF:000001">
    <property type="entry name" value="Diguanylate cyclase domain protein"/>
    <property type="match status" value="1"/>
</dbReference>
<evidence type="ECO:0000259" key="2">
    <source>
        <dbReference type="PROSITE" id="PS50883"/>
    </source>
</evidence>
<dbReference type="EMBL" id="JAMQJZ010000008">
    <property type="protein sequence ID" value="MDC3421087.1"/>
    <property type="molecule type" value="Genomic_DNA"/>
</dbReference>
<dbReference type="PANTHER" id="PTHR33121:SF70">
    <property type="entry name" value="SIGNALING PROTEIN YKOW"/>
    <property type="match status" value="1"/>
</dbReference>